<sequence>MGEFLAVICAFTFLIGLVMLIIAFFRKRPKKKVGIATGIGFMTILIAGSILPPAEETANSKEKIAVDSKKEDDEKKEKASKDEVAKKVAAEKADIENKKQAAEKKKKEQLNVKGTVKATAGKGKIQVEIDTNIPDGSLLEVSLIDGNLNHKSGFVKVKDGIAETSFDIPADWKPAHFAANAMFRFNLDEHPQPEDIKNIYGETGNKMTGDLASENQLGGKNAVFETVTVPYPSVEAVKTEQDKSFNQAIAEMKELGGGIILDVKPRQGNWDIVNVVISDAWYYSPDHEKERFVDQIGELVMNLVNNSGKYEDLVSVYFVDSYGSDLATPRILGGWKLKK</sequence>
<gene>
    <name evidence="3" type="ORF">SAMN04244570_0548</name>
</gene>
<evidence type="ECO:0000313" key="3">
    <source>
        <dbReference type="EMBL" id="SKA87691.1"/>
    </source>
</evidence>
<dbReference type="AlphaFoldDB" id="A0A1T4XF67"/>
<keyword evidence="4" id="KW-1185">Reference proteome</keyword>
<protein>
    <submittedName>
        <fullName evidence="3">Uncharacterized protein</fullName>
    </submittedName>
</protein>
<organism evidence="3 4">
    <name type="scientific">Sporosarcina newyorkensis</name>
    <dbReference type="NCBI Taxonomy" id="759851"/>
    <lineage>
        <taxon>Bacteria</taxon>
        <taxon>Bacillati</taxon>
        <taxon>Bacillota</taxon>
        <taxon>Bacilli</taxon>
        <taxon>Bacillales</taxon>
        <taxon>Caryophanaceae</taxon>
        <taxon>Sporosarcina</taxon>
    </lineage>
</organism>
<feature type="region of interest" description="Disordered" evidence="1">
    <location>
        <begin position="61"/>
        <end position="82"/>
    </location>
</feature>
<evidence type="ECO:0000256" key="1">
    <source>
        <dbReference type="SAM" id="MobiDB-lite"/>
    </source>
</evidence>
<accession>A0A1T4XF67</accession>
<proteinExistence type="predicted"/>
<feature type="transmembrane region" description="Helical" evidence="2">
    <location>
        <begin position="33"/>
        <end position="51"/>
    </location>
</feature>
<dbReference type="EMBL" id="FUYJ01000001">
    <property type="protein sequence ID" value="SKA87691.1"/>
    <property type="molecule type" value="Genomic_DNA"/>
</dbReference>
<evidence type="ECO:0000313" key="4">
    <source>
        <dbReference type="Proteomes" id="UP000190042"/>
    </source>
</evidence>
<keyword evidence="2" id="KW-1133">Transmembrane helix</keyword>
<reference evidence="4" key="1">
    <citation type="submission" date="2017-02" db="EMBL/GenBank/DDBJ databases">
        <authorList>
            <person name="Varghese N."/>
            <person name="Submissions S."/>
        </authorList>
    </citation>
    <scope>NUCLEOTIDE SEQUENCE [LARGE SCALE GENOMIC DNA]</scope>
    <source>
        <strain evidence="4">DSM 23966</strain>
    </source>
</reference>
<name>A0A1T4XF67_9BACL</name>
<dbReference type="Proteomes" id="UP000190042">
    <property type="component" value="Unassembled WGS sequence"/>
</dbReference>
<keyword evidence="2" id="KW-0472">Membrane</keyword>
<evidence type="ECO:0000256" key="2">
    <source>
        <dbReference type="SAM" id="Phobius"/>
    </source>
</evidence>
<feature type="transmembrane region" description="Helical" evidence="2">
    <location>
        <begin position="6"/>
        <end position="26"/>
    </location>
</feature>
<keyword evidence="2" id="KW-0812">Transmembrane</keyword>